<evidence type="ECO:0000256" key="3">
    <source>
        <dbReference type="ARBA" id="ARBA00022741"/>
    </source>
</evidence>
<dbReference type="GO" id="GO:0016887">
    <property type="term" value="F:ATP hydrolysis activity"/>
    <property type="evidence" value="ECO:0007669"/>
    <property type="project" value="InterPro"/>
</dbReference>
<feature type="transmembrane region" description="Helical" evidence="7">
    <location>
        <begin position="255"/>
        <end position="276"/>
    </location>
</feature>
<keyword evidence="3" id="KW-0547">Nucleotide-binding</keyword>
<feature type="domain" description="ABC transmembrane type-1" evidence="9">
    <location>
        <begin position="26"/>
        <end position="299"/>
    </location>
</feature>
<comment type="caution">
    <text evidence="10">The sequence shown here is derived from an EMBL/GenBank/DDBJ whole genome shotgun (WGS) entry which is preliminary data.</text>
</comment>
<dbReference type="eggNOG" id="COG1132">
    <property type="taxonomic scope" value="Bacteria"/>
</dbReference>
<evidence type="ECO:0000259" key="8">
    <source>
        <dbReference type="PROSITE" id="PS50893"/>
    </source>
</evidence>
<protein>
    <submittedName>
        <fullName evidence="10">ABC transporter, ATP-binding protein</fullName>
    </submittedName>
</protein>
<accession>U2QU28</accession>
<reference evidence="10 11" key="1">
    <citation type="submission" date="2013-08" db="EMBL/GenBank/DDBJ databases">
        <authorList>
            <person name="Weinstock G."/>
            <person name="Sodergren E."/>
            <person name="Wylie T."/>
            <person name="Fulton L."/>
            <person name="Fulton R."/>
            <person name="Fronick C."/>
            <person name="O'Laughlin M."/>
            <person name="Godfrey J."/>
            <person name="Miner T."/>
            <person name="Herter B."/>
            <person name="Appelbaum E."/>
            <person name="Cordes M."/>
            <person name="Lek S."/>
            <person name="Wollam A."/>
            <person name="Pepin K.H."/>
            <person name="Palsikar V.B."/>
            <person name="Mitreva M."/>
            <person name="Wilson R.K."/>
        </authorList>
    </citation>
    <scope>NUCLEOTIDE SEQUENCE [LARGE SCALE GENOMIC DNA]</scope>
    <source>
        <strain evidence="10 11">ATCC 700627</strain>
    </source>
</reference>
<gene>
    <name evidence="10" type="ORF">HMPREF1983_00370</name>
</gene>
<feature type="transmembrane region" description="Helical" evidence="7">
    <location>
        <begin position="157"/>
        <end position="176"/>
    </location>
</feature>
<dbReference type="PROSITE" id="PS50929">
    <property type="entry name" value="ABC_TM1F"/>
    <property type="match status" value="1"/>
</dbReference>
<proteinExistence type="predicted"/>
<keyword evidence="6 7" id="KW-0472">Membrane</keyword>
<feature type="transmembrane region" description="Helical" evidence="7">
    <location>
        <begin position="27"/>
        <end position="44"/>
    </location>
</feature>
<dbReference type="InterPro" id="IPR027417">
    <property type="entry name" value="P-loop_NTPase"/>
</dbReference>
<dbReference type="SUPFAM" id="SSF90123">
    <property type="entry name" value="ABC transporter transmembrane region"/>
    <property type="match status" value="1"/>
</dbReference>
<keyword evidence="5 7" id="KW-1133">Transmembrane helix</keyword>
<dbReference type="InterPro" id="IPR011527">
    <property type="entry name" value="ABC1_TM_dom"/>
</dbReference>
<feature type="domain" description="ABC transporter" evidence="8">
    <location>
        <begin position="330"/>
        <end position="563"/>
    </location>
</feature>
<evidence type="ECO:0000256" key="4">
    <source>
        <dbReference type="ARBA" id="ARBA00022840"/>
    </source>
</evidence>
<evidence type="ECO:0000256" key="2">
    <source>
        <dbReference type="ARBA" id="ARBA00022692"/>
    </source>
</evidence>
<dbReference type="InterPro" id="IPR003439">
    <property type="entry name" value="ABC_transporter-like_ATP-bd"/>
</dbReference>
<keyword evidence="2 7" id="KW-0812">Transmembrane</keyword>
<dbReference type="GO" id="GO:0015421">
    <property type="term" value="F:ABC-type oligopeptide transporter activity"/>
    <property type="evidence" value="ECO:0007669"/>
    <property type="project" value="TreeGrafter"/>
</dbReference>
<dbReference type="PROSITE" id="PS00211">
    <property type="entry name" value="ABC_TRANSPORTER_1"/>
    <property type="match status" value="1"/>
</dbReference>
<dbReference type="InterPro" id="IPR003593">
    <property type="entry name" value="AAA+_ATPase"/>
</dbReference>
<feature type="transmembrane region" description="Helical" evidence="7">
    <location>
        <begin position="56"/>
        <end position="73"/>
    </location>
</feature>
<dbReference type="RefSeq" id="WP_021752732.1">
    <property type="nucleotide sequence ID" value="NZ_KI271820.1"/>
</dbReference>
<dbReference type="Pfam" id="PF00664">
    <property type="entry name" value="ABC_membrane"/>
    <property type="match status" value="1"/>
</dbReference>
<dbReference type="EMBL" id="AWVP01000019">
    <property type="protein sequence ID" value="ERK60016.1"/>
    <property type="molecule type" value="Genomic_DNA"/>
</dbReference>
<evidence type="ECO:0000256" key="6">
    <source>
        <dbReference type="ARBA" id="ARBA00023136"/>
    </source>
</evidence>
<dbReference type="PANTHER" id="PTHR43394">
    <property type="entry name" value="ATP-DEPENDENT PERMEASE MDL1, MITOCHONDRIAL"/>
    <property type="match status" value="1"/>
</dbReference>
<evidence type="ECO:0000313" key="10">
    <source>
        <dbReference type="EMBL" id="ERK60016.1"/>
    </source>
</evidence>
<keyword evidence="11" id="KW-1185">Reference proteome</keyword>
<dbReference type="PATRIC" id="fig|1321820.3.peg.364"/>
<organism evidence="10 11">
    <name type="scientific">Gemella bergeri ATCC 700627</name>
    <dbReference type="NCBI Taxonomy" id="1321820"/>
    <lineage>
        <taxon>Bacteria</taxon>
        <taxon>Bacillati</taxon>
        <taxon>Bacillota</taxon>
        <taxon>Bacilli</taxon>
        <taxon>Bacillales</taxon>
        <taxon>Gemellaceae</taxon>
        <taxon>Gemella</taxon>
    </lineage>
</organism>
<evidence type="ECO:0000259" key="9">
    <source>
        <dbReference type="PROSITE" id="PS50929"/>
    </source>
</evidence>
<dbReference type="GO" id="GO:0005524">
    <property type="term" value="F:ATP binding"/>
    <property type="evidence" value="ECO:0007669"/>
    <property type="project" value="UniProtKB-KW"/>
</dbReference>
<feature type="transmembrane region" description="Helical" evidence="7">
    <location>
        <begin position="133"/>
        <end position="151"/>
    </location>
</feature>
<dbReference type="PROSITE" id="PS50893">
    <property type="entry name" value="ABC_TRANSPORTER_2"/>
    <property type="match status" value="1"/>
</dbReference>
<dbReference type="InterPro" id="IPR036640">
    <property type="entry name" value="ABC1_TM_sf"/>
</dbReference>
<dbReference type="GO" id="GO:0005886">
    <property type="term" value="C:plasma membrane"/>
    <property type="evidence" value="ECO:0007669"/>
    <property type="project" value="UniProtKB-SubCell"/>
</dbReference>
<dbReference type="Gene3D" id="3.40.50.300">
    <property type="entry name" value="P-loop containing nucleotide triphosphate hydrolases"/>
    <property type="match status" value="1"/>
</dbReference>
<evidence type="ECO:0000256" key="7">
    <source>
        <dbReference type="SAM" id="Phobius"/>
    </source>
</evidence>
<dbReference type="PANTHER" id="PTHR43394:SF1">
    <property type="entry name" value="ATP-BINDING CASSETTE SUB-FAMILY B MEMBER 10, MITOCHONDRIAL"/>
    <property type="match status" value="1"/>
</dbReference>
<dbReference type="InterPro" id="IPR039421">
    <property type="entry name" value="Type_1_exporter"/>
</dbReference>
<name>U2QU28_9BACL</name>
<sequence>MKNKIKNLFALTDQGAEDLMRASTYSFLVYFINMFPAILLMYFIDGLLLDHIKNKYEYLGISIVVLIVMYILLDKEYDSLFNSTYRESANLRIDIATTISKLPLSYFSKHDLSDISQTVMKDVEAIEHAMSHAMAKVIGFFIFFPIISILLLLGNVWLGLTVIVSVAVSYMFIVISKKLQLSANKKHYEKLRANSESFQEAIELQQDIKSFGLSEKIRKSLDKKMEESEKIHLKAEVVLFVPMLFSWIVSQLSLAGVIVVGTILYANGSINLLYLLGYIFAATKIKEAVDGLSANTTEIFYLDSRIKRIKEIKEFPLQEGKNVEFNNFDIELKNVEFAYDKNSKVLKDVSFVAKQNEVTALVGVSGCGKTSVLKLVSRLYDYDKGSITIDNHDIKGIATDSLFKYISIVFQDVVLFNTSILENIRIGRKDATDEEVKEAAKLAYCDFIDKLPDGYDTIIGENGATLSGGERQRLSIARAFLKNAPIIILDEITAALDVETEKKIQESLNKLTVNKTVLVISHRLKSIENADKIVVLNDGVVECQGTHKYLLDNSTIYKKLVDKAHAVEKFTY</sequence>
<evidence type="ECO:0000256" key="1">
    <source>
        <dbReference type="ARBA" id="ARBA00004651"/>
    </source>
</evidence>
<dbReference type="HOGENOM" id="CLU_000604_84_3_9"/>
<evidence type="ECO:0000313" key="11">
    <source>
        <dbReference type="Proteomes" id="UP000016637"/>
    </source>
</evidence>
<dbReference type="InterPro" id="IPR017871">
    <property type="entry name" value="ABC_transporter-like_CS"/>
</dbReference>
<dbReference type="SMART" id="SM00382">
    <property type="entry name" value="AAA"/>
    <property type="match status" value="1"/>
</dbReference>
<comment type="subcellular location">
    <subcellularLocation>
        <location evidence="1">Cell membrane</location>
        <topology evidence="1">Multi-pass membrane protein</topology>
    </subcellularLocation>
</comment>
<dbReference type="FunFam" id="3.40.50.300:FF:001443">
    <property type="entry name" value="ABC transporter, ATP-binding protein"/>
    <property type="match status" value="1"/>
</dbReference>
<dbReference type="Pfam" id="PF00005">
    <property type="entry name" value="ABC_tran"/>
    <property type="match status" value="1"/>
</dbReference>
<dbReference type="Proteomes" id="UP000016637">
    <property type="component" value="Unassembled WGS sequence"/>
</dbReference>
<dbReference type="SUPFAM" id="SSF52540">
    <property type="entry name" value="P-loop containing nucleoside triphosphate hydrolases"/>
    <property type="match status" value="1"/>
</dbReference>
<dbReference type="AlphaFoldDB" id="U2QU28"/>
<evidence type="ECO:0000256" key="5">
    <source>
        <dbReference type="ARBA" id="ARBA00022989"/>
    </source>
</evidence>
<dbReference type="Gene3D" id="1.20.1560.10">
    <property type="entry name" value="ABC transporter type 1, transmembrane domain"/>
    <property type="match status" value="1"/>
</dbReference>
<keyword evidence="4 10" id="KW-0067">ATP-binding</keyword>